<dbReference type="Proteomes" id="UP000034071">
    <property type="component" value="Chromosome"/>
</dbReference>
<proteinExistence type="inferred from homology"/>
<dbReference type="PROSITE" id="PS51257">
    <property type="entry name" value="PROKAR_LIPOPROTEIN"/>
    <property type="match status" value="1"/>
</dbReference>
<dbReference type="Pfam" id="PF00497">
    <property type="entry name" value="SBP_bac_3"/>
    <property type="match status" value="1"/>
</dbReference>
<dbReference type="KEGG" id="kge:TQ33_2210"/>
<reference evidence="4 5" key="1">
    <citation type="submission" date="2015-02" db="EMBL/GenBank/DDBJ databases">
        <title>Complete genome sequence of Kangiella geojedonensis strain YCS-5T.</title>
        <authorList>
            <person name="Kim K.M."/>
        </authorList>
    </citation>
    <scope>NUCLEOTIDE SEQUENCE [LARGE SCALE GENOMIC DNA]</scope>
    <source>
        <strain evidence="4 5">YCS-5</strain>
    </source>
</reference>
<evidence type="ECO:0000259" key="3">
    <source>
        <dbReference type="SMART" id="SM00062"/>
    </source>
</evidence>
<keyword evidence="2" id="KW-0732">Signal</keyword>
<accession>A0A0F6TSW6</accession>
<evidence type="ECO:0000256" key="2">
    <source>
        <dbReference type="ARBA" id="ARBA00022729"/>
    </source>
</evidence>
<dbReference type="RefSeq" id="WP_228640176.1">
    <property type="nucleotide sequence ID" value="NZ_CP010975.1"/>
</dbReference>
<dbReference type="SUPFAM" id="SSF53850">
    <property type="entry name" value="Periplasmic binding protein-like II"/>
    <property type="match status" value="1"/>
</dbReference>
<evidence type="ECO:0000256" key="1">
    <source>
        <dbReference type="ARBA" id="ARBA00010333"/>
    </source>
</evidence>
<dbReference type="Gene3D" id="3.40.190.10">
    <property type="entry name" value="Periplasmic binding protein-like II"/>
    <property type="match status" value="2"/>
</dbReference>
<organism evidence="4 5">
    <name type="scientific">Kangiella geojedonensis</name>
    <dbReference type="NCBI Taxonomy" id="914150"/>
    <lineage>
        <taxon>Bacteria</taxon>
        <taxon>Pseudomonadati</taxon>
        <taxon>Pseudomonadota</taxon>
        <taxon>Gammaproteobacteria</taxon>
        <taxon>Kangiellales</taxon>
        <taxon>Kangiellaceae</taxon>
        <taxon>Kangiella</taxon>
    </lineage>
</organism>
<dbReference type="EMBL" id="CP010975">
    <property type="protein sequence ID" value="AKE53134.1"/>
    <property type="molecule type" value="Genomic_DNA"/>
</dbReference>
<dbReference type="HOGENOM" id="CLU_064076_4_0_6"/>
<dbReference type="PANTHER" id="PTHR35936">
    <property type="entry name" value="MEMBRANE-BOUND LYTIC MUREIN TRANSGLYCOSYLASE F"/>
    <property type="match status" value="1"/>
</dbReference>
<evidence type="ECO:0000313" key="4">
    <source>
        <dbReference type="EMBL" id="AKE53134.1"/>
    </source>
</evidence>
<dbReference type="STRING" id="914150.TQ33_2210"/>
<feature type="domain" description="Solute-binding protein family 3/N-terminal" evidence="3">
    <location>
        <begin position="39"/>
        <end position="254"/>
    </location>
</feature>
<name>A0A0F6TSW6_9GAMM</name>
<dbReference type="AlphaFoldDB" id="A0A0F6TSW6"/>
<gene>
    <name evidence="4" type="ORF">TQ33_2210</name>
</gene>
<sequence length="263" mass="29582">MTMTKLISILTIFLLTACGGDEGAENTEKTVSKAKRDCSLSMGWESRAPYQFERNGEITGIDVQIFKQAADTINCDVTFVEKSWTELLTDLEKGELDVLAGATVTPDREEFANFSPSYRDESFTLFIRASNSYNGNTLSGFLSRSQKVGITSDYFYGQEVYELMNHPQYSNLFVDSKSGEQSFFNILYSEIDGVLADPVEGHYIIKRKRLDDKIKASNVHIPSDSVAFMFSKKTVKDKQLESLQKAIKGMVDNNQVQQVISQF</sequence>
<evidence type="ECO:0000313" key="5">
    <source>
        <dbReference type="Proteomes" id="UP000034071"/>
    </source>
</evidence>
<comment type="similarity">
    <text evidence="1">Belongs to the bacterial solute-binding protein 3 family.</text>
</comment>
<protein>
    <submittedName>
        <fullName evidence="4">Extracellular solute-binding protein family 3</fullName>
    </submittedName>
</protein>
<dbReference type="InterPro" id="IPR001638">
    <property type="entry name" value="Solute-binding_3/MltF_N"/>
</dbReference>
<dbReference type="SMART" id="SM00062">
    <property type="entry name" value="PBPb"/>
    <property type="match status" value="1"/>
</dbReference>
<dbReference type="PANTHER" id="PTHR35936:SF38">
    <property type="entry name" value="GLUTAMINE-BINDING PERIPLASMIC PROTEIN"/>
    <property type="match status" value="1"/>
</dbReference>
<keyword evidence="5" id="KW-1185">Reference proteome</keyword>